<feature type="signal peptide" evidence="1">
    <location>
        <begin position="1"/>
        <end position="28"/>
    </location>
</feature>
<name>A0AAP7A2Q9_PAEAL</name>
<accession>A0AAP7A2Q9</accession>
<dbReference type="InterPro" id="IPR007815">
    <property type="entry name" value="Emycin_Estase"/>
</dbReference>
<dbReference type="Gene3D" id="1.20.1440.30">
    <property type="entry name" value="Biosynthetic Protein domain"/>
    <property type="match status" value="1"/>
</dbReference>
<dbReference type="SUPFAM" id="SSF159501">
    <property type="entry name" value="EreA/ChaN-like"/>
    <property type="match status" value="1"/>
</dbReference>
<dbReference type="CDD" id="cd14728">
    <property type="entry name" value="Ere-like"/>
    <property type="match status" value="1"/>
</dbReference>
<sequence length="460" mass="52533">MQAVQRLKGLIALGMAFALILSPFNASAAAQKNDGVKESIREITSTTSSNYKDLEFLKPILKDKTVVSLGENFHRVAEYSSMKTRLIKYLHEEMGFDVIAFESGLGDAFMTGENAGTWTPAEMMQRSIFPIWHSKETLNLFEYIKKSQGTKNPLHLAGYDMQFTSGYLTQFLVGWIAKVDKEQGQQYFNFEMQAMTDLYKVLNEYGMEDGHPEAKAAVKKVKETYEPKYNALIQFIQEHKKELAAAYPANPNMVDIAIKTLGDRVKFIEMGMCNTKESYEFRDRIMADNVEWLMKVMYPGKKVILWAHNDHLAKNTSKIQTKEQGKWIGSFTSMGELLHKKLKDKAYVIGLYMNSGKASTITTQKLFDIKPMPKGSLEELMMRSGYKIAYADLSKHKSPKQSNSWMFKPIYAAEDGMTSEIIEPMSMRFVPREQFDGIIVFDKVKEPTTKYESGSTRERK</sequence>
<dbReference type="PANTHER" id="PTHR31299">
    <property type="entry name" value="ESTERASE, PUTATIVE (AFU_ORTHOLOGUE AFUA_1G05850)-RELATED"/>
    <property type="match status" value="1"/>
</dbReference>
<dbReference type="PANTHER" id="PTHR31299:SF0">
    <property type="entry name" value="ESTERASE, PUTATIVE (AFU_ORTHOLOGUE AFUA_1G05850)-RELATED"/>
    <property type="match status" value="1"/>
</dbReference>
<dbReference type="GO" id="GO:0046677">
    <property type="term" value="P:response to antibiotic"/>
    <property type="evidence" value="ECO:0007669"/>
    <property type="project" value="InterPro"/>
</dbReference>
<reference evidence="2 3" key="1">
    <citation type="submission" date="2020-05" db="EMBL/GenBank/DDBJ databases">
        <title>Whole genome sequencing and identification of novel metabolites from Paenibacillus alvei strain JR949.</title>
        <authorList>
            <person name="Rajendhran J."/>
            <person name="Sree Pranav P."/>
            <person name="Mahalakshmi B."/>
            <person name="Karthikeyan R."/>
        </authorList>
    </citation>
    <scope>NUCLEOTIDE SEQUENCE [LARGE SCALE GENOMIC DNA]</scope>
    <source>
        <strain evidence="2 3">JR949</strain>
    </source>
</reference>
<dbReference type="EMBL" id="JABFOR010000017">
    <property type="protein sequence ID" value="NOJ71747.1"/>
    <property type="molecule type" value="Genomic_DNA"/>
</dbReference>
<evidence type="ECO:0000256" key="1">
    <source>
        <dbReference type="SAM" id="SignalP"/>
    </source>
</evidence>
<organism evidence="2 3">
    <name type="scientific">Paenibacillus alvei</name>
    <name type="common">Bacillus alvei</name>
    <dbReference type="NCBI Taxonomy" id="44250"/>
    <lineage>
        <taxon>Bacteria</taxon>
        <taxon>Bacillati</taxon>
        <taxon>Bacillota</taxon>
        <taxon>Bacilli</taxon>
        <taxon>Bacillales</taxon>
        <taxon>Paenibacillaceae</taxon>
        <taxon>Paenibacillus</taxon>
    </lineage>
</organism>
<dbReference type="InterPro" id="IPR052036">
    <property type="entry name" value="Hydrolase/PRTase-associated"/>
</dbReference>
<protein>
    <submittedName>
        <fullName evidence="2">Erythromycin esterase family protein</fullName>
    </submittedName>
</protein>
<keyword evidence="1" id="KW-0732">Signal</keyword>
<dbReference type="Gene3D" id="3.40.1660.10">
    <property type="entry name" value="EreA-like (biosynthetic domain)"/>
    <property type="match status" value="1"/>
</dbReference>
<comment type="caution">
    <text evidence="2">The sequence shown here is derived from an EMBL/GenBank/DDBJ whole genome shotgun (WGS) entry which is preliminary data.</text>
</comment>
<proteinExistence type="predicted"/>
<evidence type="ECO:0000313" key="2">
    <source>
        <dbReference type="EMBL" id="NOJ71747.1"/>
    </source>
</evidence>
<gene>
    <name evidence="2" type="ORF">HMI46_14415</name>
</gene>
<dbReference type="AlphaFoldDB" id="A0AAP7A2Q9"/>
<dbReference type="Gene3D" id="3.30.1870.10">
    <property type="entry name" value="EreA-like, domain 2"/>
    <property type="match status" value="1"/>
</dbReference>
<dbReference type="RefSeq" id="WP_171417240.1">
    <property type="nucleotide sequence ID" value="NZ_JABFOR010000017.1"/>
</dbReference>
<dbReference type="Proteomes" id="UP000552038">
    <property type="component" value="Unassembled WGS sequence"/>
</dbReference>
<feature type="chain" id="PRO_5042915285" evidence="1">
    <location>
        <begin position="29"/>
        <end position="460"/>
    </location>
</feature>
<dbReference type="Pfam" id="PF05139">
    <property type="entry name" value="Erythro_esteras"/>
    <property type="match status" value="1"/>
</dbReference>
<evidence type="ECO:0000313" key="3">
    <source>
        <dbReference type="Proteomes" id="UP000552038"/>
    </source>
</evidence>